<keyword evidence="4" id="KW-0449">Lipoprotein</keyword>
<comment type="caution">
    <text evidence="6">The sequence shown here is derived from an EMBL/GenBank/DDBJ whole genome shotgun (WGS) entry which is preliminary data.</text>
</comment>
<feature type="domain" description="Glycine zipper 2TM" evidence="5">
    <location>
        <begin position="29"/>
        <end position="69"/>
    </location>
</feature>
<evidence type="ECO:0000313" key="7">
    <source>
        <dbReference type="Proteomes" id="UP000529417"/>
    </source>
</evidence>
<evidence type="ECO:0000256" key="1">
    <source>
        <dbReference type="ARBA" id="ARBA00004459"/>
    </source>
</evidence>
<dbReference type="EMBL" id="JACBXS010000002">
    <property type="protein sequence ID" value="NYS23629.1"/>
    <property type="molecule type" value="Genomic_DNA"/>
</dbReference>
<reference evidence="6 7" key="1">
    <citation type="journal article" date="2000" name="Arch. Microbiol.">
        <title>Rhodobaca bogoriensis gen. nov. and sp. nov., an alkaliphilic purple nonsulfur bacterium from African Rift Valley soda lakes.</title>
        <authorList>
            <person name="Milford A.D."/>
            <person name="Achenbach L.A."/>
            <person name="Jung D.O."/>
            <person name="Madigan M.T."/>
        </authorList>
    </citation>
    <scope>NUCLEOTIDE SEQUENCE [LARGE SCALE GENOMIC DNA]</scope>
    <source>
        <strain evidence="6 7">2376</strain>
    </source>
</reference>
<dbReference type="AlphaFoldDB" id="A0A7Z0KW98"/>
<dbReference type="Pfam" id="PF05433">
    <property type="entry name" value="Rick_17kDa_Anti"/>
    <property type="match status" value="1"/>
</dbReference>
<sequence length="96" mass="9875">MTKFFTAAVLAGAMTVAGCQMTSDQQMLAGGVIGAGAGLLTASALRANTNWTIATTLAGAAVGTLVARNQQTNECAYYAGRDSRGNDVYDVRPCPR</sequence>
<evidence type="ECO:0000313" key="6">
    <source>
        <dbReference type="EMBL" id="NYS23629.1"/>
    </source>
</evidence>
<organism evidence="6 7">
    <name type="scientific">Rhabdonatronobacter sediminivivens</name>
    <dbReference type="NCBI Taxonomy" id="2743469"/>
    <lineage>
        <taxon>Bacteria</taxon>
        <taxon>Pseudomonadati</taxon>
        <taxon>Pseudomonadota</taxon>
        <taxon>Alphaproteobacteria</taxon>
        <taxon>Rhodobacterales</taxon>
        <taxon>Paracoccaceae</taxon>
        <taxon>Rhabdonatronobacter</taxon>
    </lineage>
</organism>
<dbReference type="InterPro" id="IPR008816">
    <property type="entry name" value="Gly_zipper_2TM_dom"/>
</dbReference>
<gene>
    <name evidence="6" type="ORF">HUK65_01395</name>
</gene>
<keyword evidence="7" id="KW-1185">Reference proteome</keyword>
<dbReference type="GO" id="GO:0016853">
    <property type="term" value="F:isomerase activity"/>
    <property type="evidence" value="ECO:0007669"/>
    <property type="project" value="UniProtKB-KW"/>
</dbReference>
<protein>
    <recommendedName>
        <fullName evidence="3">17 kDa surface antigen</fullName>
    </recommendedName>
</protein>
<keyword evidence="6" id="KW-0413">Isomerase</keyword>
<comment type="subcellular location">
    <subcellularLocation>
        <location evidence="1">Cell outer membrane</location>
        <topology evidence="1">Lipid-anchor</topology>
    </subcellularLocation>
</comment>
<accession>A0A7Z0KW98</accession>
<evidence type="ECO:0000259" key="5">
    <source>
        <dbReference type="Pfam" id="PF05433"/>
    </source>
</evidence>
<dbReference type="PROSITE" id="PS51257">
    <property type="entry name" value="PROKAR_LIPOPROTEIN"/>
    <property type="match status" value="1"/>
</dbReference>
<proteinExistence type="inferred from homology"/>
<evidence type="ECO:0000256" key="2">
    <source>
        <dbReference type="ARBA" id="ARBA00008681"/>
    </source>
</evidence>
<name>A0A7Z0KW98_9RHOB</name>
<evidence type="ECO:0000256" key="4">
    <source>
        <dbReference type="ARBA" id="ARBA00023288"/>
    </source>
</evidence>
<dbReference type="GO" id="GO:0009279">
    <property type="term" value="C:cell outer membrane"/>
    <property type="evidence" value="ECO:0007669"/>
    <property type="project" value="UniProtKB-SubCell"/>
</dbReference>
<comment type="similarity">
    <text evidence="2">Belongs to the rickettsiale 17 kDa surface antigen family.</text>
</comment>
<dbReference type="Proteomes" id="UP000529417">
    <property type="component" value="Unassembled WGS sequence"/>
</dbReference>
<dbReference type="RefSeq" id="WP_179904334.1">
    <property type="nucleotide sequence ID" value="NZ_JACBXS010000002.1"/>
</dbReference>
<evidence type="ECO:0000256" key="3">
    <source>
        <dbReference type="ARBA" id="ARBA00015281"/>
    </source>
</evidence>